<gene>
    <name evidence="3" type="ORF">CRE_31180</name>
</gene>
<keyword evidence="4" id="KW-1185">Reference proteome</keyword>
<protein>
    <submittedName>
        <fullName evidence="3">Uncharacterized protein</fullName>
    </submittedName>
</protein>
<feature type="transmembrane region" description="Helical" evidence="1">
    <location>
        <begin position="67"/>
        <end position="87"/>
    </location>
</feature>
<keyword evidence="2" id="KW-0732">Signal</keyword>
<reference evidence="3" key="1">
    <citation type="submission" date="2007-07" db="EMBL/GenBank/DDBJ databases">
        <title>PCAP assembly of the Caenorhabditis remanei genome.</title>
        <authorList>
            <consortium name="The Caenorhabditis remanei Sequencing Consortium"/>
            <person name="Wilson R.K."/>
        </authorList>
    </citation>
    <scope>NUCLEOTIDE SEQUENCE [LARGE SCALE GENOMIC DNA]</scope>
    <source>
        <strain evidence="3">PB4641</strain>
    </source>
</reference>
<feature type="signal peptide" evidence="2">
    <location>
        <begin position="1"/>
        <end position="23"/>
    </location>
</feature>
<dbReference type="Proteomes" id="UP000008281">
    <property type="component" value="Unassembled WGS sequence"/>
</dbReference>
<name>E3MLG0_CAERE</name>
<dbReference type="HOGENOM" id="CLU_2212399_0_0_1"/>
<sequence length="107" mass="11948">MHFLSCFVAVVAIWVWLPSEGDSARESASIALKVKSVQPLKTSEMGKVEKTGFILIDYRDDLRLFNVGFLVIAASTLILLLVALLYIEYIGGELEQPLLALLYLFEI</sequence>
<keyword evidence="1" id="KW-1133">Transmembrane helix</keyword>
<evidence type="ECO:0000313" key="3">
    <source>
        <dbReference type="EMBL" id="EFP04607.1"/>
    </source>
</evidence>
<dbReference type="AlphaFoldDB" id="E3MLG0"/>
<accession>E3MLG0</accession>
<evidence type="ECO:0000256" key="2">
    <source>
        <dbReference type="SAM" id="SignalP"/>
    </source>
</evidence>
<organism evidence="4">
    <name type="scientific">Caenorhabditis remanei</name>
    <name type="common">Caenorhabditis vulgaris</name>
    <dbReference type="NCBI Taxonomy" id="31234"/>
    <lineage>
        <taxon>Eukaryota</taxon>
        <taxon>Metazoa</taxon>
        <taxon>Ecdysozoa</taxon>
        <taxon>Nematoda</taxon>
        <taxon>Chromadorea</taxon>
        <taxon>Rhabditida</taxon>
        <taxon>Rhabditina</taxon>
        <taxon>Rhabditomorpha</taxon>
        <taxon>Rhabditoidea</taxon>
        <taxon>Rhabditidae</taxon>
        <taxon>Peloderinae</taxon>
        <taxon>Caenorhabditis</taxon>
    </lineage>
</organism>
<dbReference type="InParanoid" id="E3MLG0"/>
<keyword evidence="1" id="KW-0812">Transmembrane</keyword>
<evidence type="ECO:0000313" key="4">
    <source>
        <dbReference type="Proteomes" id="UP000008281"/>
    </source>
</evidence>
<feature type="chain" id="PRO_5003175169" evidence="2">
    <location>
        <begin position="24"/>
        <end position="107"/>
    </location>
</feature>
<keyword evidence="1" id="KW-0472">Membrane</keyword>
<dbReference type="EMBL" id="DS268455">
    <property type="protein sequence ID" value="EFP04607.1"/>
    <property type="molecule type" value="Genomic_DNA"/>
</dbReference>
<evidence type="ECO:0000256" key="1">
    <source>
        <dbReference type="SAM" id="Phobius"/>
    </source>
</evidence>
<proteinExistence type="predicted"/>